<dbReference type="EMBL" id="UPHU01000001">
    <property type="protein sequence ID" value="VBA54995.1"/>
    <property type="molecule type" value="Genomic_DNA"/>
</dbReference>
<protein>
    <recommendedName>
        <fullName evidence="2">Transposase DDE domain-containing protein</fullName>
    </recommendedName>
</protein>
<proteinExistence type="predicted"/>
<sequence length="520" mass="56283">MKGSAAVCRAKVSADGHGVVSHAGMGLLRELADLTGLSAQVTAALADTYKGPWVYAPGAVFADLAAAVADGADCIDGVGQLCGDREHVFGAAASTTTMWRLVDHRVDAKHLPAVRAARAAARAAAWAAGAAPPPGKWLHIDIDATLVIDHSDNKENAASTWKKSFGHHPLLAFLDRPEIAGGEALAGLLRKGNAGSNTAADHVAVLEQALASLPPEWRPGPQNPAAPTVVVRSDSAGATHGFAQACRDHDAGFSFGYPVDARVQDAVDTLNLGNAWYPAIEATGDIRDGAWVAEATGLVNLSAWPTGTRLILRKERPHPGAQLRFTDADGMRVTAFITDTPPGAIAGQLAGLELRHRQHARVEDRIRENKTTGLANLPQLRRERRMARNHLDCKRSRRLGQTTRVQRPTRDRPLRDRHLPLPRAARNRPHHPRRPTTAPPHRRHLAVGYSDHHRLAPHPRRLPLTPQPTCPNNHERPKALEPRPTRRHGTGKHAANRNIQRHSLIRDQLKAPPAGRQNRG</sequence>
<evidence type="ECO:0000313" key="4">
    <source>
        <dbReference type="Proteomes" id="UP000268285"/>
    </source>
</evidence>
<dbReference type="NCBIfam" id="NF033539">
    <property type="entry name" value="transpos_IS1380"/>
    <property type="match status" value="1"/>
</dbReference>
<feature type="compositionally biased region" description="Basic residues" evidence="1">
    <location>
        <begin position="425"/>
        <end position="445"/>
    </location>
</feature>
<feature type="domain" description="Transposase DDE" evidence="2">
    <location>
        <begin position="9"/>
        <end position="372"/>
    </location>
</feature>
<feature type="compositionally biased region" description="Basic and acidic residues" evidence="1">
    <location>
        <begin position="473"/>
        <end position="484"/>
    </location>
</feature>
<evidence type="ECO:0000256" key="1">
    <source>
        <dbReference type="SAM" id="MobiDB-lite"/>
    </source>
</evidence>
<dbReference type="AlphaFoldDB" id="A0A498QXZ1"/>
<feature type="compositionally biased region" description="Basic residues" evidence="1">
    <location>
        <begin position="485"/>
        <end position="495"/>
    </location>
</feature>
<keyword evidence="4" id="KW-1185">Reference proteome</keyword>
<name>A0A498QXZ1_9MYCO</name>
<dbReference type="InterPro" id="IPR047960">
    <property type="entry name" value="Transpos_IS1380"/>
</dbReference>
<evidence type="ECO:0000259" key="2">
    <source>
        <dbReference type="Pfam" id="PF13701"/>
    </source>
</evidence>
<gene>
    <name evidence="3" type="ORF">LAUMK142_04897</name>
</gene>
<accession>A0A498QXZ1</accession>
<evidence type="ECO:0000313" key="3">
    <source>
        <dbReference type="EMBL" id="VBA54995.1"/>
    </source>
</evidence>
<dbReference type="Proteomes" id="UP000268285">
    <property type="component" value="Unassembled WGS sequence"/>
</dbReference>
<reference evidence="3 4" key="1">
    <citation type="submission" date="2018-09" db="EMBL/GenBank/DDBJ databases">
        <authorList>
            <person name="Tagini F."/>
        </authorList>
    </citation>
    <scope>NUCLEOTIDE SEQUENCE [LARGE SCALE GENOMIC DNA]</scope>
    <source>
        <strain evidence="3 4">MK142</strain>
    </source>
</reference>
<dbReference type="Pfam" id="PF13701">
    <property type="entry name" value="DDE_Tnp_1_4"/>
    <property type="match status" value="1"/>
</dbReference>
<dbReference type="InterPro" id="IPR025668">
    <property type="entry name" value="Tnp_DDE_dom"/>
</dbReference>
<organism evidence="3 4">
    <name type="scientific">Mycobacterium pseudokansasii</name>
    <dbReference type="NCBI Taxonomy" id="2341080"/>
    <lineage>
        <taxon>Bacteria</taxon>
        <taxon>Bacillati</taxon>
        <taxon>Actinomycetota</taxon>
        <taxon>Actinomycetes</taxon>
        <taxon>Mycobacteriales</taxon>
        <taxon>Mycobacteriaceae</taxon>
        <taxon>Mycobacterium</taxon>
    </lineage>
</organism>
<feature type="compositionally biased region" description="Basic and acidic residues" evidence="1">
    <location>
        <begin position="408"/>
        <end position="419"/>
    </location>
</feature>
<feature type="region of interest" description="Disordered" evidence="1">
    <location>
        <begin position="387"/>
        <end position="520"/>
    </location>
</feature>